<keyword evidence="1" id="KW-1133">Transmembrane helix</keyword>
<evidence type="ECO:0000256" key="1">
    <source>
        <dbReference type="SAM" id="Phobius"/>
    </source>
</evidence>
<dbReference type="AlphaFoldDB" id="A0A563U943"/>
<dbReference type="InterPro" id="IPR050570">
    <property type="entry name" value="Cell_wall_metabolism_enzyme"/>
</dbReference>
<dbReference type="InterPro" id="IPR011055">
    <property type="entry name" value="Dup_hybrid_motif"/>
</dbReference>
<dbReference type="PANTHER" id="PTHR21666:SF285">
    <property type="entry name" value="M23 FAMILY METALLOPEPTIDASE"/>
    <property type="match status" value="1"/>
</dbReference>
<dbReference type="GO" id="GO:0004222">
    <property type="term" value="F:metalloendopeptidase activity"/>
    <property type="evidence" value="ECO:0007669"/>
    <property type="project" value="TreeGrafter"/>
</dbReference>
<sequence length="609" mass="67549">MSFRTRNEEKSSTHDTYEIEDFSSLALIRNDSITIIKNRSKTLVLGIMVLIASISASAQDIIQTRQYPKDQFRYPLDLPPSTAGSFGELRPNHFHSGLDFRTNQRIGYPVHAVYDGYISRVRIQFGGFGKALYITHPNGYTSVYGHINNFMPEVEKYIHDWQYKNQSYEADIAIPAGVFPVKKSDVVAISGNEGASAGPHVHFELRDTTTQETINPQLFGLTIPDEIPPTITALGIYHLNGNPFSDKTPKEFLAVGGAGNSYHLLKPQVLTLSGNTGFGISVTDRNSASANKNGIYSIEMKLDGTTMYTFSVERFAFDQTHAINAYIDYPAFLTSRRWMQKCFILPGSRITLYPQSINRGILAFNDDKLHDVEFVVKDVAGNTSTLNLKVQSNTSSANLAPAKPEGTLLHYDRESKFVNNKVKVIIPAGNLYDDLDFIYSELPAKPGAFSATHRLHNKLTPIHDSFDIWIKPDADLGANAEKAVIVNAATGAIPSTWENGWVKGSARAFGDYYIKIDTVAPIITPINIRNGANLGAIKAIKLRMSDNLSGIKSYAGKIDGKWVLVERNFKTKILSYTFDGSISPGKHTFEFTVIDAKNNTSTFKADFNR</sequence>
<keyword evidence="4" id="KW-1185">Reference proteome</keyword>
<evidence type="ECO:0000259" key="2">
    <source>
        <dbReference type="Pfam" id="PF01551"/>
    </source>
</evidence>
<evidence type="ECO:0000313" key="3">
    <source>
        <dbReference type="EMBL" id="TWR27887.1"/>
    </source>
</evidence>
<dbReference type="Proteomes" id="UP000318010">
    <property type="component" value="Unassembled WGS sequence"/>
</dbReference>
<keyword evidence="1" id="KW-0472">Membrane</keyword>
<reference evidence="3 4" key="1">
    <citation type="submission" date="2019-07" db="EMBL/GenBank/DDBJ databases">
        <authorList>
            <person name="Kim J."/>
        </authorList>
    </citation>
    <scope>NUCLEOTIDE SEQUENCE [LARGE SCALE GENOMIC DNA]</scope>
    <source>
        <strain evidence="3 4">MJ1a</strain>
    </source>
</reference>
<dbReference type="Pfam" id="PF01551">
    <property type="entry name" value="Peptidase_M23"/>
    <property type="match status" value="1"/>
</dbReference>
<dbReference type="RefSeq" id="WP_146268701.1">
    <property type="nucleotide sequence ID" value="NZ_VOEI01000001.1"/>
</dbReference>
<dbReference type="SUPFAM" id="SSF51261">
    <property type="entry name" value="Duplicated hybrid motif"/>
    <property type="match status" value="1"/>
</dbReference>
<feature type="domain" description="M23ase beta-sheet core" evidence="2">
    <location>
        <begin position="94"/>
        <end position="151"/>
    </location>
</feature>
<evidence type="ECO:0000313" key="4">
    <source>
        <dbReference type="Proteomes" id="UP000318010"/>
    </source>
</evidence>
<gene>
    <name evidence="3" type="ORF">FPZ42_01345</name>
</gene>
<dbReference type="InterPro" id="IPR016047">
    <property type="entry name" value="M23ase_b-sheet_dom"/>
</dbReference>
<feature type="transmembrane region" description="Helical" evidence="1">
    <location>
        <begin position="43"/>
        <end position="62"/>
    </location>
</feature>
<protein>
    <submittedName>
        <fullName evidence="3">M23 family metallopeptidase</fullName>
    </submittedName>
</protein>
<keyword evidence="1" id="KW-0812">Transmembrane</keyword>
<comment type="caution">
    <text evidence="3">The sequence shown here is derived from an EMBL/GenBank/DDBJ whole genome shotgun (WGS) entry which is preliminary data.</text>
</comment>
<dbReference type="CDD" id="cd12797">
    <property type="entry name" value="M23_peptidase"/>
    <property type="match status" value="1"/>
</dbReference>
<name>A0A563U943_9SPHI</name>
<dbReference type="PANTHER" id="PTHR21666">
    <property type="entry name" value="PEPTIDASE-RELATED"/>
    <property type="match status" value="1"/>
</dbReference>
<dbReference type="Gene3D" id="2.70.70.10">
    <property type="entry name" value="Glucose Permease (Domain IIA)"/>
    <property type="match status" value="1"/>
</dbReference>
<dbReference type="EMBL" id="VOEI01000001">
    <property type="protein sequence ID" value="TWR27887.1"/>
    <property type="molecule type" value="Genomic_DNA"/>
</dbReference>
<proteinExistence type="predicted"/>
<organism evidence="3 4">
    <name type="scientific">Mucilaginibacter achroorhodeus</name>
    <dbReference type="NCBI Taxonomy" id="2599294"/>
    <lineage>
        <taxon>Bacteria</taxon>
        <taxon>Pseudomonadati</taxon>
        <taxon>Bacteroidota</taxon>
        <taxon>Sphingobacteriia</taxon>
        <taxon>Sphingobacteriales</taxon>
        <taxon>Sphingobacteriaceae</taxon>
        <taxon>Mucilaginibacter</taxon>
    </lineage>
</organism>
<dbReference type="OrthoDB" id="9810477at2"/>
<accession>A0A563U943</accession>